<dbReference type="PROSITE" id="PS50057">
    <property type="entry name" value="FERM_3"/>
    <property type="match status" value="1"/>
</dbReference>
<dbReference type="AlphaFoldDB" id="A0A1Y3BNG7"/>
<name>A0A1Y3BNG7_EURMA</name>
<accession>A0A1Y3BNG7</accession>
<dbReference type="SUPFAM" id="SSF54236">
    <property type="entry name" value="Ubiquitin-like"/>
    <property type="match status" value="1"/>
</dbReference>
<dbReference type="InterPro" id="IPR047176">
    <property type="entry name" value="FRMD4A/B"/>
</dbReference>
<dbReference type="InterPro" id="IPR018979">
    <property type="entry name" value="FERM_N"/>
</dbReference>
<sequence length="113" mass="13401">MSQQQNCRWGEVILLDGRSVEILIQPRLFAGDLFDTVASHFDLKEKEYFGLAFLDETGQYNWLNLEKRVLEHEYAQNHKYVQRTKITNNNHQKPEQQQQHSNEIKSTKSRLPN</sequence>
<feature type="region of interest" description="Disordered" evidence="1">
    <location>
        <begin position="81"/>
        <end position="113"/>
    </location>
</feature>
<evidence type="ECO:0000259" key="2">
    <source>
        <dbReference type="PROSITE" id="PS50057"/>
    </source>
</evidence>
<dbReference type="GO" id="GO:0090162">
    <property type="term" value="P:establishment of epithelial cell polarity"/>
    <property type="evidence" value="ECO:0007669"/>
    <property type="project" value="InterPro"/>
</dbReference>
<comment type="caution">
    <text evidence="3">The sequence shown here is derived from an EMBL/GenBank/DDBJ whole genome shotgun (WGS) entry which is preliminary data.</text>
</comment>
<dbReference type="Gene3D" id="3.10.20.90">
    <property type="entry name" value="Phosphatidylinositol 3-kinase Catalytic Subunit, Chain A, domain 1"/>
    <property type="match status" value="1"/>
</dbReference>
<proteinExistence type="predicted"/>
<feature type="compositionally biased region" description="Polar residues" evidence="1">
    <location>
        <begin position="84"/>
        <end position="101"/>
    </location>
</feature>
<gene>
    <name evidence="3" type="ORF">BLA29_006336</name>
</gene>
<dbReference type="Proteomes" id="UP000194236">
    <property type="component" value="Unassembled WGS sequence"/>
</dbReference>
<feature type="domain" description="FERM" evidence="2">
    <location>
        <begin position="8"/>
        <end position="113"/>
    </location>
</feature>
<keyword evidence="4" id="KW-1185">Reference proteome</keyword>
<feature type="non-terminal residue" evidence="3">
    <location>
        <position position="113"/>
    </location>
</feature>
<evidence type="ECO:0000256" key="1">
    <source>
        <dbReference type="SAM" id="MobiDB-lite"/>
    </source>
</evidence>
<evidence type="ECO:0000313" key="4">
    <source>
        <dbReference type="Proteomes" id="UP000194236"/>
    </source>
</evidence>
<protein>
    <recommendedName>
        <fullName evidence="2">FERM domain-containing protein</fullName>
    </recommendedName>
</protein>
<reference evidence="3 4" key="1">
    <citation type="submission" date="2017-03" db="EMBL/GenBank/DDBJ databases">
        <title>Genome Survey of Euroglyphus maynei.</title>
        <authorList>
            <person name="Arlian L.G."/>
            <person name="Morgan M.S."/>
            <person name="Rider S.D."/>
        </authorList>
    </citation>
    <scope>NUCLEOTIDE SEQUENCE [LARGE SCALE GENOMIC DNA]</scope>
    <source>
        <strain evidence="3">Arlian Lab</strain>
        <tissue evidence="3">Whole body</tissue>
    </source>
</reference>
<dbReference type="InterPro" id="IPR000299">
    <property type="entry name" value="FERM_domain"/>
</dbReference>
<evidence type="ECO:0000313" key="3">
    <source>
        <dbReference type="EMBL" id="OTF82550.1"/>
    </source>
</evidence>
<dbReference type="PANTHER" id="PTHR46079:SF2">
    <property type="entry name" value="FERM DOMAIN-CONTAINING PROTEIN"/>
    <property type="match status" value="1"/>
</dbReference>
<dbReference type="Pfam" id="PF09379">
    <property type="entry name" value="FERM_N"/>
    <property type="match status" value="1"/>
</dbReference>
<dbReference type="OrthoDB" id="10063592at2759"/>
<organism evidence="3 4">
    <name type="scientific">Euroglyphus maynei</name>
    <name type="common">Mayne's house dust mite</name>
    <dbReference type="NCBI Taxonomy" id="6958"/>
    <lineage>
        <taxon>Eukaryota</taxon>
        <taxon>Metazoa</taxon>
        <taxon>Ecdysozoa</taxon>
        <taxon>Arthropoda</taxon>
        <taxon>Chelicerata</taxon>
        <taxon>Arachnida</taxon>
        <taxon>Acari</taxon>
        <taxon>Acariformes</taxon>
        <taxon>Sarcoptiformes</taxon>
        <taxon>Astigmata</taxon>
        <taxon>Psoroptidia</taxon>
        <taxon>Analgoidea</taxon>
        <taxon>Pyroglyphidae</taxon>
        <taxon>Pyroglyphinae</taxon>
        <taxon>Euroglyphus</taxon>
    </lineage>
</organism>
<dbReference type="PANTHER" id="PTHR46079">
    <property type="entry name" value="FERM DOMAIN-CONTAINING PROTEIN 4"/>
    <property type="match status" value="1"/>
</dbReference>
<dbReference type="EMBL" id="MUJZ01007971">
    <property type="protein sequence ID" value="OTF82550.1"/>
    <property type="molecule type" value="Genomic_DNA"/>
</dbReference>
<dbReference type="InterPro" id="IPR029071">
    <property type="entry name" value="Ubiquitin-like_domsf"/>
</dbReference>